<dbReference type="EMBL" id="JWZT01000877">
    <property type="protein sequence ID" value="KII73370.1"/>
    <property type="molecule type" value="Genomic_DNA"/>
</dbReference>
<feature type="region of interest" description="Disordered" evidence="1">
    <location>
        <begin position="265"/>
        <end position="284"/>
    </location>
</feature>
<sequence length="311" mass="35087">MAKGWSSDQLVANILLSCPLEIRAEINLHKWMDDEKKVAGKPPPIQITLTSRLENLQVCVPLKSITLRSANFFNDHGHPFQKMIVILFCSTYYRVGRPSYRSHLLSDPKDPIESFLRVADIYSPEIAKSSINDLESAEDDVALNDQILSLSPDDRRSRGRNERLQLCRKYGLLNHLTKECSEIAVCKKCNNRGHLHLVCENSHFKEVDFTRPLPNINDGKKVIILFANHYTKCVEAKAGPKQIAATAVEAFMGCVVSRFGIPKRTHSNQGTQYESESLTTPYNPSGNGLAELYNRAVNELLRNHVNMNPND</sequence>
<feature type="compositionally biased region" description="Polar residues" evidence="1">
    <location>
        <begin position="267"/>
        <end position="284"/>
    </location>
</feature>
<dbReference type="InterPro" id="IPR036397">
    <property type="entry name" value="RNaseH_sf"/>
</dbReference>
<organism evidence="2 3">
    <name type="scientific">Thelohanellus kitauei</name>
    <name type="common">Myxosporean</name>
    <dbReference type="NCBI Taxonomy" id="669202"/>
    <lineage>
        <taxon>Eukaryota</taxon>
        <taxon>Metazoa</taxon>
        <taxon>Cnidaria</taxon>
        <taxon>Myxozoa</taxon>
        <taxon>Myxosporea</taxon>
        <taxon>Bivalvulida</taxon>
        <taxon>Platysporina</taxon>
        <taxon>Myxobolidae</taxon>
        <taxon>Thelohanellus</taxon>
    </lineage>
</organism>
<dbReference type="SUPFAM" id="SSF53098">
    <property type="entry name" value="Ribonuclease H-like"/>
    <property type="match status" value="1"/>
</dbReference>
<name>A0A0C2NAG7_THEKT</name>
<evidence type="ECO:0000313" key="2">
    <source>
        <dbReference type="EMBL" id="KII73370.1"/>
    </source>
</evidence>
<comment type="caution">
    <text evidence="2">The sequence shown here is derived from an EMBL/GenBank/DDBJ whole genome shotgun (WGS) entry which is preliminary data.</text>
</comment>
<evidence type="ECO:0008006" key="4">
    <source>
        <dbReference type="Google" id="ProtNLM"/>
    </source>
</evidence>
<dbReference type="Gene3D" id="3.30.420.10">
    <property type="entry name" value="Ribonuclease H-like superfamily/Ribonuclease H"/>
    <property type="match status" value="1"/>
</dbReference>
<accession>A0A0C2NAG7</accession>
<dbReference type="OrthoDB" id="115183at2759"/>
<dbReference type="Proteomes" id="UP000031668">
    <property type="component" value="Unassembled WGS sequence"/>
</dbReference>
<keyword evidence="3" id="KW-1185">Reference proteome</keyword>
<gene>
    <name evidence="2" type="ORF">RF11_02358</name>
</gene>
<dbReference type="InterPro" id="IPR012337">
    <property type="entry name" value="RNaseH-like_sf"/>
</dbReference>
<evidence type="ECO:0000256" key="1">
    <source>
        <dbReference type="SAM" id="MobiDB-lite"/>
    </source>
</evidence>
<reference evidence="2 3" key="1">
    <citation type="journal article" date="2014" name="Genome Biol. Evol.">
        <title>The genome of the myxosporean Thelohanellus kitauei shows adaptations to nutrient acquisition within its fish host.</title>
        <authorList>
            <person name="Yang Y."/>
            <person name="Xiong J."/>
            <person name="Zhou Z."/>
            <person name="Huo F."/>
            <person name="Miao W."/>
            <person name="Ran C."/>
            <person name="Liu Y."/>
            <person name="Zhang J."/>
            <person name="Feng J."/>
            <person name="Wang M."/>
            <person name="Wang M."/>
            <person name="Wang L."/>
            <person name="Yao B."/>
        </authorList>
    </citation>
    <scope>NUCLEOTIDE SEQUENCE [LARGE SCALE GENOMIC DNA]</scope>
    <source>
        <strain evidence="2">Wuqing</strain>
    </source>
</reference>
<dbReference type="PANTHER" id="PTHR47266">
    <property type="entry name" value="ENDONUCLEASE-RELATED"/>
    <property type="match status" value="1"/>
</dbReference>
<dbReference type="InterPro" id="IPR052160">
    <property type="entry name" value="Gypsy_RT_Integrase-like"/>
</dbReference>
<proteinExistence type="predicted"/>
<dbReference type="AlphaFoldDB" id="A0A0C2NAG7"/>
<protein>
    <recommendedName>
        <fullName evidence="4">Integrase catalytic domain-containing protein</fullName>
    </recommendedName>
</protein>
<evidence type="ECO:0000313" key="3">
    <source>
        <dbReference type="Proteomes" id="UP000031668"/>
    </source>
</evidence>
<dbReference type="GO" id="GO:0003676">
    <property type="term" value="F:nucleic acid binding"/>
    <property type="evidence" value="ECO:0007669"/>
    <property type="project" value="InterPro"/>
</dbReference>